<comment type="caution">
    <text evidence="1">The sequence shown here is derived from an EMBL/GenBank/DDBJ whole genome shotgun (WGS) entry which is preliminary data.</text>
</comment>
<proteinExistence type="predicted"/>
<name>A0A0F9J4V1_9ZZZZ</name>
<organism evidence="1">
    <name type="scientific">marine sediment metagenome</name>
    <dbReference type="NCBI Taxonomy" id="412755"/>
    <lineage>
        <taxon>unclassified sequences</taxon>
        <taxon>metagenomes</taxon>
        <taxon>ecological metagenomes</taxon>
    </lineage>
</organism>
<protein>
    <submittedName>
        <fullName evidence="1">Uncharacterized protein</fullName>
    </submittedName>
</protein>
<accession>A0A0F9J4V1</accession>
<evidence type="ECO:0000313" key="1">
    <source>
        <dbReference type="EMBL" id="KKM27444.1"/>
    </source>
</evidence>
<reference evidence="1" key="1">
    <citation type="journal article" date="2015" name="Nature">
        <title>Complex archaea that bridge the gap between prokaryotes and eukaryotes.</title>
        <authorList>
            <person name="Spang A."/>
            <person name="Saw J.H."/>
            <person name="Jorgensen S.L."/>
            <person name="Zaremba-Niedzwiedzka K."/>
            <person name="Martijn J."/>
            <person name="Lind A.E."/>
            <person name="van Eijk R."/>
            <person name="Schleper C."/>
            <person name="Guy L."/>
            <person name="Ettema T.J."/>
        </authorList>
    </citation>
    <scope>NUCLEOTIDE SEQUENCE</scope>
</reference>
<sequence length="225" mass="25178">MGLKRVTGNSKKTQKLVDIEIVSALKGSNQSNPRSGGITLVTTPEVAPTVRAEHHNTENVHFVVSGQTTSTNMPAKSTGNAMEKSVRGTSEQLMLMEYQNTTSCVRDFLARAFQSLDIEVGLPTYEEHYSLRYAESLGLKELRIYSLKMLKDSSPTTMEIPSKPFSERWMNWGTTANGRCLTARITESRKTGKGCSLSDILEDKPDPKYFLSEKQMKYLKGARNW</sequence>
<gene>
    <name evidence="1" type="ORF">LCGC14_1574710</name>
</gene>
<dbReference type="AlphaFoldDB" id="A0A0F9J4V1"/>
<dbReference type="EMBL" id="LAZR01012321">
    <property type="protein sequence ID" value="KKM27444.1"/>
    <property type="molecule type" value="Genomic_DNA"/>
</dbReference>